<gene>
    <name evidence="3" type="ORF">GLAREA_11367</name>
</gene>
<organism evidence="3 4">
    <name type="scientific">Glarea lozoyensis (strain ATCC 20868 / MF5171)</name>
    <dbReference type="NCBI Taxonomy" id="1116229"/>
    <lineage>
        <taxon>Eukaryota</taxon>
        <taxon>Fungi</taxon>
        <taxon>Dikarya</taxon>
        <taxon>Ascomycota</taxon>
        <taxon>Pezizomycotina</taxon>
        <taxon>Leotiomycetes</taxon>
        <taxon>Helotiales</taxon>
        <taxon>Helotiaceae</taxon>
        <taxon>Glarea</taxon>
    </lineage>
</organism>
<dbReference type="HOGENOM" id="CLU_004184_7_2_1"/>
<dbReference type="STRING" id="1116229.S3DB12"/>
<dbReference type="eggNOG" id="ENOG502RW5N">
    <property type="taxonomic scope" value="Eukaryota"/>
</dbReference>
<evidence type="ECO:0000313" key="4">
    <source>
        <dbReference type="Proteomes" id="UP000016922"/>
    </source>
</evidence>
<evidence type="ECO:0000259" key="2">
    <source>
        <dbReference type="Pfam" id="PF06985"/>
    </source>
</evidence>
<dbReference type="PANTHER" id="PTHR24148">
    <property type="entry name" value="ANKYRIN REPEAT DOMAIN-CONTAINING PROTEIN 39 HOMOLOG-RELATED"/>
    <property type="match status" value="1"/>
</dbReference>
<accession>S3DB12</accession>
<dbReference type="GeneID" id="19470408"/>
<dbReference type="KEGG" id="glz:GLAREA_11367"/>
<keyword evidence="4" id="KW-1185">Reference proteome</keyword>
<dbReference type="Proteomes" id="UP000016922">
    <property type="component" value="Unassembled WGS sequence"/>
</dbReference>
<protein>
    <recommendedName>
        <fullName evidence="2">Heterokaryon incompatibility domain-containing protein</fullName>
    </recommendedName>
</protein>
<name>S3DB12_GLAL2</name>
<evidence type="ECO:0000313" key="3">
    <source>
        <dbReference type="EMBL" id="EPE35667.1"/>
    </source>
</evidence>
<dbReference type="InterPro" id="IPR010730">
    <property type="entry name" value="HET"/>
</dbReference>
<proteinExistence type="predicted"/>
<dbReference type="InterPro" id="IPR052895">
    <property type="entry name" value="HetReg/Transcr_Mod"/>
</dbReference>
<dbReference type="Pfam" id="PF06985">
    <property type="entry name" value="HET"/>
    <property type="match status" value="1"/>
</dbReference>
<dbReference type="AlphaFoldDB" id="S3DB12"/>
<dbReference type="EMBL" id="KE145354">
    <property type="protein sequence ID" value="EPE35667.1"/>
    <property type="molecule type" value="Genomic_DNA"/>
</dbReference>
<reference evidence="3 4" key="1">
    <citation type="journal article" date="2013" name="BMC Genomics">
        <title>Genomics-driven discovery of the pneumocandin biosynthetic gene cluster in the fungus Glarea lozoyensis.</title>
        <authorList>
            <person name="Chen L."/>
            <person name="Yue Q."/>
            <person name="Zhang X."/>
            <person name="Xiang M."/>
            <person name="Wang C."/>
            <person name="Li S."/>
            <person name="Che Y."/>
            <person name="Ortiz-Lopez F.J."/>
            <person name="Bills G.F."/>
            <person name="Liu X."/>
            <person name="An Z."/>
        </authorList>
    </citation>
    <scope>NUCLEOTIDE SEQUENCE [LARGE SCALE GENOMIC DNA]</scope>
    <source>
        <strain evidence="4">ATCC 20868 / MF5171</strain>
    </source>
</reference>
<dbReference type="RefSeq" id="XP_008077746.1">
    <property type="nucleotide sequence ID" value="XM_008079555.1"/>
</dbReference>
<sequence>MPLAGLFKRKDLRNTRVDSSTNDESFFSANHARTEASLDIPTAEELQTTSRTPPKEPKAHAIWCALRANPAAWLAVERYWDFIHQVDPWDPNVDPTVSSQPLVYRPLSNAEAEIRLLTILPNEPPDQNGGPIRCTLKRVSLFDAPEYIALSYMWGDEKEKRAIVVDGHQFSATVNLYQALRKLRAGRDPKIWIDAICINQQDHEEKSQQIQRMRSIYARAKQVVVWLGPETSNSNLAMWLLERLSKPSDDRMLPDPAYTEAIRERSSNAQPGRFAEAWKAFDDLFSQEYWKRVWIIQEIVASKDVLVRCGQKSISWSDMEKAFWGKKSELNMFNEWADADSTTQDTHPRDTHQLFDFWAWKKSIASVEPQPLLKALIDSRRSKAKNPRDHVYALFGISSDSSTLIPVPNYRSSVEQVFMDLTVAMIRANGNLTITCLQGQTGMKRYNTPSWVPDWSALAEVERPWLFKSVLENNVKFKDGLATGFGALDESYKLRVEGNILSVSGRFFGTVDGLTTGISNTGETVGEMIQPTVETTAYTNGHGHAAALYDTLILAESSDASQKDGPTDLIHYLTHPKGKEVSSAKGHTLLATWLAANSTFKICGVELSVWTSKHFGHHYQWKNRLLHHLENKTSSTQDMHTYMTAIETVLHGGLRLMTTSLGHVGMVHPQARTGDHIALLEGMSTPVILRPCSDEELGADAVAIKGELVREMKEARYMAGMTIETGILSYKLVGEAVVRMGGMGKDFQKVAFPFGTFLIH</sequence>
<evidence type="ECO:0000256" key="1">
    <source>
        <dbReference type="SAM" id="MobiDB-lite"/>
    </source>
</evidence>
<dbReference type="OMA" id="FSANHAR"/>
<dbReference type="OrthoDB" id="3526006at2759"/>
<dbReference type="PANTHER" id="PTHR24148:SF73">
    <property type="entry name" value="HET DOMAIN PROTEIN (AFU_ORTHOLOGUE AFUA_8G01020)"/>
    <property type="match status" value="1"/>
</dbReference>
<feature type="region of interest" description="Disordered" evidence="1">
    <location>
        <begin position="37"/>
        <end position="56"/>
    </location>
</feature>
<feature type="domain" description="Heterokaryon incompatibility" evidence="2">
    <location>
        <begin position="147"/>
        <end position="298"/>
    </location>
</feature>